<gene>
    <name evidence="3" type="ORF">SAMN05216366_14612</name>
</gene>
<dbReference type="PANTHER" id="PTHR32305">
    <property type="match status" value="1"/>
</dbReference>
<proteinExistence type="predicted"/>
<evidence type="ECO:0000256" key="1">
    <source>
        <dbReference type="ARBA" id="ARBA00022737"/>
    </source>
</evidence>
<sequence length="546" mass="62607">MSQASLTATAMKRATSSTAGGRITEIRKADGSQENYAYDFAGNICEAVDGNGNIRKYTYDDNNQLKSITYPDGSEEKYLYGIDGNLSKFQDRNGIVNEYQWNVYGSMTERKAGDLRNVYEYAPNGQLIAAISNGMDYRYSYDKDGLLLNKKASGKTLLAYTYDELGRKTSQTDITGRKVNYKFDQSNNLVDICNEIDQSIVRFDRDADGAIEKITHANGMWQDIAYDADKNITHLTVATPDKLLAQNTYRYDGNGQRVEKNELAGKTLYTYDSLNRLAQAEYPTYTERFTYDQSGNRLTRTAKDIEEQYIYDVNNRLTKRTVNGQAENYRYDNAGNLLQDANNTYEYDTFRRTSKVTTKAGHTQINRYDAEGLRYEMEENGKLVQFIFNENKKVIAENEDGNITRLIRTSDLWAMESEPEKTWYHYAGDEQGSTIFITDKAGSVKNRYAYDAFGNTIESAEQIPNRYQYTGQQFDPITQQYYLRARFYNPAIARFTQEDEYHGDGLNLYAYCANNPVDYYDPSGYCKKNVYATSIDDKVTKIDKHI</sequence>
<evidence type="ECO:0000313" key="4">
    <source>
        <dbReference type="Proteomes" id="UP000182412"/>
    </source>
</evidence>
<dbReference type="InterPro" id="IPR056823">
    <property type="entry name" value="TEN-like_YD-shell"/>
</dbReference>
<dbReference type="PANTHER" id="PTHR32305:SF15">
    <property type="entry name" value="PROTEIN RHSA-RELATED"/>
    <property type="match status" value="1"/>
</dbReference>
<reference evidence="3 4" key="1">
    <citation type="submission" date="2016-10" db="EMBL/GenBank/DDBJ databases">
        <authorList>
            <person name="de Groot N.N."/>
        </authorList>
    </citation>
    <scope>NUCLEOTIDE SEQUENCE [LARGE SCALE GENOMIC DNA]</scope>
    <source>
        <strain evidence="3 4">S137</strain>
    </source>
</reference>
<dbReference type="AlphaFoldDB" id="A0A1H0V7Q2"/>
<dbReference type="NCBIfam" id="TIGR03696">
    <property type="entry name" value="Rhs_assc_core"/>
    <property type="match status" value="1"/>
</dbReference>
<dbReference type="EMBL" id="FNJQ01000046">
    <property type="protein sequence ID" value="SDP74413.1"/>
    <property type="molecule type" value="Genomic_DNA"/>
</dbReference>
<protein>
    <submittedName>
        <fullName evidence="3">RHS repeat-associated core domain-containing protein</fullName>
    </submittedName>
</protein>
<evidence type="ECO:0000259" key="2">
    <source>
        <dbReference type="Pfam" id="PF25023"/>
    </source>
</evidence>
<dbReference type="InterPro" id="IPR022385">
    <property type="entry name" value="Rhs_assc_core"/>
</dbReference>
<feature type="domain" description="Teneurin-like YD-shell" evidence="2">
    <location>
        <begin position="29"/>
        <end position="173"/>
    </location>
</feature>
<dbReference type="Pfam" id="PF25023">
    <property type="entry name" value="TEN_YD-shell"/>
    <property type="match status" value="2"/>
</dbReference>
<feature type="domain" description="Teneurin-like YD-shell" evidence="2">
    <location>
        <begin position="266"/>
        <end position="517"/>
    </location>
</feature>
<dbReference type="Proteomes" id="UP000182412">
    <property type="component" value="Unassembled WGS sequence"/>
</dbReference>
<organism evidence="3 4">
    <name type="scientific">Selenomonas ruminantium</name>
    <dbReference type="NCBI Taxonomy" id="971"/>
    <lineage>
        <taxon>Bacteria</taxon>
        <taxon>Bacillati</taxon>
        <taxon>Bacillota</taxon>
        <taxon>Negativicutes</taxon>
        <taxon>Selenomonadales</taxon>
        <taxon>Selenomonadaceae</taxon>
        <taxon>Selenomonas</taxon>
    </lineage>
</organism>
<keyword evidence="1" id="KW-0677">Repeat</keyword>
<dbReference type="InterPro" id="IPR050708">
    <property type="entry name" value="T6SS_VgrG/RHS"/>
</dbReference>
<dbReference type="SUPFAM" id="SSF69304">
    <property type="entry name" value="Tricorn protease N-terminal domain"/>
    <property type="match status" value="1"/>
</dbReference>
<name>A0A1H0V7Q2_SELRU</name>
<evidence type="ECO:0000313" key="3">
    <source>
        <dbReference type="EMBL" id="SDP74413.1"/>
    </source>
</evidence>
<dbReference type="InterPro" id="IPR006530">
    <property type="entry name" value="YD"/>
</dbReference>
<dbReference type="NCBIfam" id="TIGR01643">
    <property type="entry name" value="YD_repeat_2x"/>
    <property type="match status" value="2"/>
</dbReference>
<dbReference type="Gene3D" id="2.180.10.10">
    <property type="entry name" value="RHS repeat-associated core"/>
    <property type="match status" value="2"/>
</dbReference>
<accession>A0A1H0V7Q2</accession>